<accession>A0A6N9TJ25</accession>
<dbReference type="EMBL" id="JAAGRR010000001">
    <property type="protein sequence ID" value="NDY41261.1"/>
    <property type="molecule type" value="Genomic_DNA"/>
</dbReference>
<name>A0A6N9TJ25_DISTH</name>
<organism evidence="1 2">
    <name type="scientific">Dissulfurirhabdus thermomarina</name>
    <dbReference type="NCBI Taxonomy" id="1765737"/>
    <lineage>
        <taxon>Bacteria</taxon>
        <taxon>Deltaproteobacteria</taxon>
        <taxon>Dissulfurirhabdaceae</taxon>
        <taxon>Dissulfurirhabdus</taxon>
    </lineage>
</organism>
<reference evidence="1 2" key="1">
    <citation type="submission" date="2020-02" db="EMBL/GenBank/DDBJ databases">
        <title>Comparative genomics of sulfur disproportionating microorganisms.</title>
        <authorList>
            <person name="Ward L.M."/>
            <person name="Bertran E."/>
            <person name="Johnston D.T."/>
        </authorList>
    </citation>
    <scope>NUCLEOTIDE SEQUENCE [LARGE SCALE GENOMIC DNA]</scope>
    <source>
        <strain evidence="1 2">DSM 100025</strain>
    </source>
</reference>
<dbReference type="RefSeq" id="WP_163297375.1">
    <property type="nucleotide sequence ID" value="NZ_JAAGRR010000001.1"/>
</dbReference>
<sequence>MATTAELQDRLALYRAAEQAILSGAQEYRIGERRLVRADLAHIQAEIRSLELRLSVAQQGGRLQHAQVVFGGRR</sequence>
<dbReference type="Proteomes" id="UP000469346">
    <property type="component" value="Unassembled WGS sequence"/>
</dbReference>
<keyword evidence="2" id="KW-1185">Reference proteome</keyword>
<gene>
    <name evidence="1" type="ORF">G3N55_00150</name>
</gene>
<proteinExistence type="predicted"/>
<evidence type="ECO:0000313" key="1">
    <source>
        <dbReference type="EMBL" id="NDY41261.1"/>
    </source>
</evidence>
<dbReference type="AlphaFoldDB" id="A0A6N9TJ25"/>
<evidence type="ECO:0000313" key="2">
    <source>
        <dbReference type="Proteomes" id="UP000469346"/>
    </source>
</evidence>
<comment type="caution">
    <text evidence="1">The sequence shown here is derived from an EMBL/GenBank/DDBJ whole genome shotgun (WGS) entry which is preliminary data.</text>
</comment>
<protein>
    <submittedName>
        <fullName evidence="1">Primosomal replication protein PriB/PriC domain protein</fullName>
    </submittedName>
</protein>